<dbReference type="PANTHER" id="PTHR24243">
    <property type="entry name" value="G-PROTEIN COUPLED RECEPTOR"/>
    <property type="match status" value="1"/>
</dbReference>
<protein>
    <recommendedName>
        <fullName evidence="9">G-protein coupled receptors family 1 profile domain-containing protein</fullName>
    </recommendedName>
</protein>
<dbReference type="EMBL" id="CAJNOL010000488">
    <property type="protein sequence ID" value="CAF1087469.1"/>
    <property type="molecule type" value="Genomic_DNA"/>
</dbReference>
<keyword evidence="6" id="KW-0675">Receptor</keyword>
<evidence type="ECO:0000313" key="13">
    <source>
        <dbReference type="Proteomes" id="UP000663870"/>
    </source>
</evidence>
<evidence type="ECO:0000313" key="10">
    <source>
        <dbReference type="EMBL" id="CAF0915056.1"/>
    </source>
</evidence>
<evidence type="ECO:0000256" key="8">
    <source>
        <dbReference type="SAM" id="Phobius"/>
    </source>
</evidence>
<feature type="transmembrane region" description="Helical" evidence="8">
    <location>
        <begin position="20"/>
        <end position="38"/>
    </location>
</feature>
<keyword evidence="13" id="KW-1185">Reference proteome</keyword>
<evidence type="ECO:0000256" key="5">
    <source>
        <dbReference type="ARBA" id="ARBA00023136"/>
    </source>
</evidence>
<organism evidence="10 12">
    <name type="scientific">Rotaria sordida</name>
    <dbReference type="NCBI Taxonomy" id="392033"/>
    <lineage>
        <taxon>Eukaryota</taxon>
        <taxon>Metazoa</taxon>
        <taxon>Spiralia</taxon>
        <taxon>Gnathifera</taxon>
        <taxon>Rotifera</taxon>
        <taxon>Eurotatoria</taxon>
        <taxon>Bdelloidea</taxon>
        <taxon>Philodinida</taxon>
        <taxon>Philodinidae</taxon>
        <taxon>Rotaria</taxon>
    </lineage>
</organism>
<dbReference type="InterPro" id="IPR017452">
    <property type="entry name" value="GPCR_Rhodpsn_7TM"/>
</dbReference>
<reference evidence="10" key="1">
    <citation type="submission" date="2021-02" db="EMBL/GenBank/DDBJ databases">
        <authorList>
            <person name="Nowell W R."/>
        </authorList>
    </citation>
    <scope>NUCLEOTIDE SEQUENCE</scope>
</reference>
<dbReference type="InterPro" id="IPR000276">
    <property type="entry name" value="GPCR_Rhodpsn"/>
</dbReference>
<proteinExistence type="predicted"/>
<feature type="domain" description="G-protein coupled receptors family 1 profile" evidence="9">
    <location>
        <begin position="30"/>
        <end position="283"/>
    </location>
</feature>
<evidence type="ECO:0000256" key="1">
    <source>
        <dbReference type="ARBA" id="ARBA00004141"/>
    </source>
</evidence>
<dbReference type="Pfam" id="PF00001">
    <property type="entry name" value="7tm_1"/>
    <property type="match status" value="1"/>
</dbReference>
<keyword evidence="3 8" id="KW-1133">Transmembrane helix</keyword>
<name>A0A814AMW8_9BILA</name>
<evidence type="ECO:0000313" key="11">
    <source>
        <dbReference type="EMBL" id="CAF1087469.1"/>
    </source>
</evidence>
<evidence type="ECO:0000256" key="3">
    <source>
        <dbReference type="ARBA" id="ARBA00022989"/>
    </source>
</evidence>
<keyword evidence="5 8" id="KW-0472">Membrane</keyword>
<keyword evidence="4" id="KW-0297">G-protein coupled receptor</keyword>
<feature type="transmembrane region" description="Helical" evidence="8">
    <location>
        <begin position="94"/>
        <end position="115"/>
    </location>
</feature>
<gene>
    <name evidence="11" type="ORF">JXQ802_LOCUS18505</name>
    <name evidence="10" type="ORF">PYM288_LOCUS10226</name>
</gene>
<feature type="transmembrane region" description="Helical" evidence="8">
    <location>
        <begin position="135"/>
        <end position="157"/>
    </location>
</feature>
<dbReference type="EMBL" id="CAJNOH010000158">
    <property type="protein sequence ID" value="CAF0915056.1"/>
    <property type="molecule type" value="Genomic_DNA"/>
</dbReference>
<evidence type="ECO:0000259" key="9">
    <source>
        <dbReference type="PROSITE" id="PS50262"/>
    </source>
</evidence>
<feature type="transmembrane region" description="Helical" evidence="8">
    <location>
        <begin position="220"/>
        <end position="240"/>
    </location>
</feature>
<evidence type="ECO:0000256" key="7">
    <source>
        <dbReference type="ARBA" id="ARBA00023224"/>
    </source>
</evidence>
<dbReference type="Proteomes" id="UP000663870">
    <property type="component" value="Unassembled WGS sequence"/>
</dbReference>
<dbReference type="PROSITE" id="PS50262">
    <property type="entry name" value="G_PROTEIN_RECEP_F1_2"/>
    <property type="match status" value="1"/>
</dbReference>
<dbReference type="AlphaFoldDB" id="A0A814AMW8"/>
<evidence type="ECO:0000313" key="12">
    <source>
        <dbReference type="Proteomes" id="UP000663854"/>
    </source>
</evidence>
<dbReference type="Proteomes" id="UP000663854">
    <property type="component" value="Unassembled WGS sequence"/>
</dbReference>
<dbReference type="GO" id="GO:0005886">
    <property type="term" value="C:plasma membrane"/>
    <property type="evidence" value="ECO:0007669"/>
    <property type="project" value="TreeGrafter"/>
</dbReference>
<comment type="subcellular location">
    <subcellularLocation>
        <location evidence="1">Membrane</location>
        <topology evidence="1">Multi-pass membrane protein</topology>
    </subcellularLocation>
</comment>
<comment type="caution">
    <text evidence="10">The sequence shown here is derived from an EMBL/GenBank/DDBJ whole genome shotgun (WGS) entry which is preliminary data.</text>
</comment>
<dbReference type="Gene3D" id="1.20.1070.10">
    <property type="entry name" value="Rhodopsin 7-helix transmembrane proteins"/>
    <property type="match status" value="1"/>
</dbReference>
<evidence type="ECO:0000256" key="6">
    <source>
        <dbReference type="ARBA" id="ARBA00023170"/>
    </source>
</evidence>
<evidence type="ECO:0000256" key="2">
    <source>
        <dbReference type="ARBA" id="ARBA00022692"/>
    </source>
</evidence>
<dbReference type="PANTHER" id="PTHR24243:SF230">
    <property type="entry name" value="G-PROTEIN COUPLED RECEPTORS FAMILY 1 PROFILE DOMAIN-CONTAINING PROTEIN"/>
    <property type="match status" value="1"/>
</dbReference>
<sequence>MTSKITNILLIGEKYTLYTNYFIFFIGIIGNFLNILVFTDLKIFQKNQCILYFITESISNICQLIIFFLIYLLISIYTIDPANLILFWCKFRGMMITICTLISFSAICCSAFDQYLSTSPQFNLRKLSTIKLTEILIFTAMSISLLHSIPFCIFLEIQDSFCRIFNSIMSRYLSYFYYPILSGILPIFIASLFSILAYRNVRRIVQLQMPLVRRRLNQQLTAMVLARIIVFVFLTLPYAIQRMYIYLPNVEKTNHSRHTVDNLVERIISSFFNLNYAGSFYIFMASSWRFRRQTKNVLLKKFWRRWKRRPCNDNQIYPIG</sequence>
<dbReference type="SUPFAM" id="SSF81321">
    <property type="entry name" value="Family A G protein-coupled receptor-like"/>
    <property type="match status" value="1"/>
</dbReference>
<dbReference type="GO" id="GO:0004930">
    <property type="term" value="F:G protein-coupled receptor activity"/>
    <property type="evidence" value="ECO:0007669"/>
    <property type="project" value="UniProtKB-KW"/>
</dbReference>
<evidence type="ECO:0000256" key="4">
    <source>
        <dbReference type="ARBA" id="ARBA00023040"/>
    </source>
</evidence>
<feature type="transmembrane region" description="Helical" evidence="8">
    <location>
        <begin position="50"/>
        <end position="74"/>
    </location>
</feature>
<feature type="transmembrane region" description="Helical" evidence="8">
    <location>
        <begin position="267"/>
        <end position="285"/>
    </location>
</feature>
<accession>A0A814AMW8</accession>
<feature type="transmembrane region" description="Helical" evidence="8">
    <location>
        <begin position="177"/>
        <end position="199"/>
    </location>
</feature>
<keyword evidence="2 8" id="KW-0812">Transmembrane</keyword>
<keyword evidence="7" id="KW-0807">Transducer</keyword>